<dbReference type="PROSITE" id="PS50987">
    <property type="entry name" value="HTH_ARSR_2"/>
    <property type="match status" value="1"/>
</dbReference>
<evidence type="ECO:0000256" key="1">
    <source>
        <dbReference type="ARBA" id="ARBA00023015"/>
    </source>
</evidence>
<dbReference type="STRING" id="887144.BJF91_00640"/>
<dbReference type="NCBIfam" id="NF033788">
    <property type="entry name" value="HTH_metalloreg"/>
    <property type="match status" value="1"/>
</dbReference>
<dbReference type="InterPro" id="IPR011991">
    <property type="entry name" value="ArsR-like_HTH"/>
</dbReference>
<dbReference type="PANTHER" id="PTHR43132">
    <property type="entry name" value="ARSENICAL RESISTANCE OPERON REPRESSOR ARSR-RELATED"/>
    <property type="match status" value="1"/>
</dbReference>
<dbReference type="Proteomes" id="UP000185598">
    <property type="component" value="Unassembled WGS sequence"/>
</dbReference>
<protein>
    <submittedName>
        <fullName evidence="5">ArsR family transcriptional regulator</fullName>
    </submittedName>
</protein>
<keyword evidence="2" id="KW-0238">DNA-binding</keyword>
<accession>A0A1Q9A1M8</accession>
<dbReference type="Pfam" id="PF01022">
    <property type="entry name" value="HTH_5"/>
    <property type="match status" value="1"/>
</dbReference>
<dbReference type="AlphaFoldDB" id="A0A1Q9A1M8"/>
<dbReference type="GO" id="GO:0003700">
    <property type="term" value="F:DNA-binding transcription factor activity"/>
    <property type="evidence" value="ECO:0007669"/>
    <property type="project" value="InterPro"/>
</dbReference>
<evidence type="ECO:0000256" key="2">
    <source>
        <dbReference type="ARBA" id="ARBA00023125"/>
    </source>
</evidence>
<sequence>MEPMIVSGQDAETPATQLANFMQKAAGAAALLKALSHENRLLILCILSEGEKTVSELEVILQLQQAIVSQQLARLRMDNLVESRRAGRQIYYSITNPSVKELVSLLYRMYCAPAGEVAAFDLRD</sequence>
<dbReference type="PANTHER" id="PTHR43132:SF2">
    <property type="entry name" value="ARSENICAL RESISTANCE OPERON REPRESSOR ARSR-RELATED"/>
    <property type="match status" value="1"/>
</dbReference>
<comment type="caution">
    <text evidence="5">The sequence shown here is derived from an EMBL/GenBank/DDBJ whole genome shotgun (WGS) entry which is preliminary data.</text>
</comment>
<proteinExistence type="predicted"/>
<keyword evidence="3" id="KW-0804">Transcription</keyword>
<keyword evidence="6" id="KW-1185">Reference proteome</keyword>
<dbReference type="GO" id="GO:0003677">
    <property type="term" value="F:DNA binding"/>
    <property type="evidence" value="ECO:0007669"/>
    <property type="project" value="UniProtKB-KW"/>
</dbReference>
<dbReference type="SUPFAM" id="SSF46785">
    <property type="entry name" value="Winged helix' DNA-binding domain"/>
    <property type="match status" value="1"/>
</dbReference>
<dbReference type="PRINTS" id="PR00778">
    <property type="entry name" value="HTHARSR"/>
</dbReference>
<name>A0A1Q9A1M8_9HYPH</name>
<reference evidence="5 6" key="1">
    <citation type="submission" date="2016-09" db="EMBL/GenBank/DDBJ databases">
        <title>Rhizobium oryziradicis sp. nov., isolated from the root of rice.</title>
        <authorList>
            <person name="Zhao J."/>
            <person name="Zhang X."/>
        </authorList>
    </citation>
    <scope>NUCLEOTIDE SEQUENCE [LARGE SCALE GENOMIC DNA]</scope>
    <source>
        <strain evidence="5 6">14971</strain>
    </source>
</reference>
<dbReference type="CDD" id="cd00090">
    <property type="entry name" value="HTH_ARSR"/>
    <property type="match status" value="1"/>
</dbReference>
<dbReference type="InterPro" id="IPR051011">
    <property type="entry name" value="Metal_resp_trans_reg"/>
</dbReference>
<dbReference type="InterPro" id="IPR036390">
    <property type="entry name" value="WH_DNA-bd_sf"/>
</dbReference>
<evidence type="ECO:0000313" key="5">
    <source>
        <dbReference type="EMBL" id="OLP48502.1"/>
    </source>
</evidence>
<evidence type="ECO:0000313" key="6">
    <source>
        <dbReference type="Proteomes" id="UP000185598"/>
    </source>
</evidence>
<dbReference type="EMBL" id="MKIN01000023">
    <property type="protein sequence ID" value="OLP48502.1"/>
    <property type="molecule type" value="Genomic_DNA"/>
</dbReference>
<feature type="domain" description="HTH arsR-type" evidence="4">
    <location>
        <begin position="18"/>
        <end position="114"/>
    </location>
</feature>
<dbReference type="Gene3D" id="1.10.10.10">
    <property type="entry name" value="Winged helix-like DNA-binding domain superfamily/Winged helix DNA-binding domain"/>
    <property type="match status" value="1"/>
</dbReference>
<dbReference type="InterPro" id="IPR036388">
    <property type="entry name" value="WH-like_DNA-bd_sf"/>
</dbReference>
<dbReference type="SMART" id="SM00418">
    <property type="entry name" value="HTH_ARSR"/>
    <property type="match status" value="1"/>
</dbReference>
<dbReference type="InterPro" id="IPR001845">
    <property type="entry name" value="HTH_ArsR_DNA-bd_dom"/>
</dbReference>
<evidence type="ECO:0000259" key="4">
    <source>
        <dbReference type="PROSITE" id="PS50987"/>
    </source>
</evidence>
<evidence type="ECO:0000256" key="3">
    <source>
        <dbReference type="ARBA" id="ARBA00023163"/>
    </source>
</evidence>
<gene>
    <name evidence="5" type="ORF">BJF91_00640</name>
</gene>
<keyword evidence="1" id="KW-0805">Transcription regulation</keyword>
<organism evidence="5 6">
    <name type="scientific">Allorhizobium taibaishanense</name>
    <dbReference type="NCBI Taxonomy" id="887144"/>
    <lineage>
        <taxon>Bacteria</taxon>
        <taxon>Pseudomonadati</taxon>
        <taxon>Pseudomonadota</taxon>
        <taxon>Alphaproteobacteria</taxon>
        <taxon>Hyphomicrobiales</taxon>
        <taxon>Rhizobiaceae</taxon>
        <taxon>Rhizobium/Agrobacterium group</taxon>
        <taxon>Allorhizobium</taxon>
    </lineage>
</organism>